<evidence type="ECO:0000259" key="8">
    <source>
        <dbReference type="PROSITE" id="PS50893"/>
    </source>
</evidence>
<dbReference type="Gene3D" id="2.40.50.100">
    <property type="match status" value="1"/>
</dbReference>
<dbReference type="EMBL" id="JALIDZ010000002">
    <property type="protein sequence ID" value="MCT8970931.1"/>
    <property type="molecule type" value="Genomic_DNA"/>
</dbReference>
<dbReference type="GO" id="GO:0016887">
    <property type="term" value="F:ATP hydrolysis activity"/>
    <property type="evidence" value="ECO:0007669"/>
    <property type="project" value="InterPro"/>
</dbReference>
<evidence type="ECO:0000256" key="3">
    <source>
        <dbReference type="ARBA" id="ARBA00022475"/>
    </source>
</evidence>
<evidence type="ECO:0000256" key="6">
    <source>
        <dbReference type="ARBA" id="ARBA00022967"/>
    </source>
</evidence>
<feature type="domain" description="ABC transporter" evidence="8">
    <location>
        <begin position="18"/>
        <end position="248"/>
    </location>
</feature>
<keyword evidence="3" id="KW-1003">Cell membrane</keyword>
<evidence type="ECO:0000313" key="9">
    <source>
        <dbReference type="EMBL" id="MCT8970931.1"/>
    </source>
</evidence>
<proteinExistence type="inferred from homology"/>
<evidence type="ECO:0000256" key="2">
    <source>
        <dbReference type="ARBA" id="ARBA00022448"/>
    </source>
</evidence>
<dbReference type="GO" id="GO:0043190">
    <property type="term" value="C:ATP-binding cassette (ABC) transporter complex"/>
    <property type="evidence" value="ECO:0007669"/>
    <property type="project" value="InterPro"/>
</dbReference>
<dbReference type="Proteomes" id="UP001320898">
    <property type="component" value="Unassembled WGS sequence"/>
</dbReference>
<evidence type="ECO:0000256" key="4">
    <source>
        <dbReference type="ARBA" id="ARBA00022741"/>
    </source>
</evidence>
<dbReference type="AlphaFoldDB" id="A0AAW5QSA4"/>
<accession>A0AAW5QSA4</accession>
<dbReference type="Pfam" id="PF00005">
    <property type="entry name" value="ABC_tran"/>
    <property type="match status" value="1"/>
</dbReference>
<keyword evidence="10" id="KW-1185">Reference proteome</keyword>
<dbReference type="InterPro" id="IPR013611">
    <property type="entry name" value="Transp-assoc_OB_typ2"/>
</dbReference>
<dbReference type="InterPro" id="IPR027417">
    <property type="entry name" value="P-loop_NTPase"/>
</dbReference>
<comment type="similarity">
    <text evidence="1">Belongs to the ABC transporter superfamily.</text>
</comment>
<dbReference type="PANTHER" id="PTHR42781:SF4">
    <property type="entry name" value="SPERMIDINE_PUTRESCINE IMPORT ATP-BINDING PROTEIN POTA"/>
    <property type="match status" value="1"/>
</dbReference>
<keyword evidence="6" id="KW-1278">Translocase</keyword>
<dbReference type="RefSeq" id="WP_261614508.1">
    <property type="nucleotide sequence ID" value="NZ_JALIDZ010000002.1"/>
</dbReference>
<reference evidence="9 10" key="1">
    <citation type="submission" date="2022-04" db="EMBL/GenBank/DDBJ databases">
        <authorList>
            <person name="Ye Y.-Q."/>
            <person name="Du Z.-J."/>
        </authorList>
    </citation>
    <scope>NUCLEOTIDE SEQUENCE [LARGE SCALE GENOMIC DNA]</scope>
    <source>
        <strain evidence="9 10">A6E488</strain>
    </source>
</reference>
<keyword evidence="2" id="KW-0813">Transport</keyword>
<sequence length="371" mass="40057">MTPAFSKNEGAAPRGGAVRLDRVSKSFESFVAVSDVSLDIRAGEFLTLLGSSGCGKTTTLRMISGFEAVDSGTITVDGARMNERPPYRRPVNTVFQSYALFPHMTVEANVAYGLTLKKLPKAEIVQRTSEMLERVGLLDKAAARPDNLSGGQRQRVALARALVNEPRVLLLDEPLGALDAKLRREMQLELKRIQTGLGITFVYVTHDQEEALVMSDRIAVMNAGKIRQIGTPADIFERPCERFVAEFVGTENFLPIADTVPGGVVLSDGTRLRLPEGATPADAGLVAIRPEKIRLATNGAETNVVEARLSEIAYVGTANRLILRLPGGDTLTAEVSPEALAAWPGPLDEGTQMRLELAPDALLVFPETPAR</sequence>
<dbReference type="SMART" id="SM00382">
    <property type="entry name" value="AAA"/>
    <property type="match status" value="1"/>
</dbReference>
<evidence type="ECO:0000256" key="1">
    <source>
        <dbReference type="ARBA" id="ARBA00005417"/>
    </source>
</evidence>
<dbReference type="FunFam" id="3.40.50.300:FF:000133">
    <property type="entry name" value="Spermidine/putrescine import ATP-binding protein PotA"/>
    <property type="match status" value="1"/>
</dbReference>
<dbReference type="InterPro" id="IPR003593">
    <property type="entry name" value="AAA+_ATPase"/>
</dbReference>
<keyword evidence="4" id="KW-0547">Nucleotide-binding</keyword>
<dbReference type="InterPro" id="IPR017871">
    <property type="entry name" value="ABC_transporter-like_CS"/>
</dbReference>
<organism evidence="9 10">
    <name type="scientific">Microbaculum marinisediminis</name>
    <dbReference type="NCBI Taxonomy" id="2931392"/>
    <lineage>
        <taxon>Bacteria</taxon>
        <taxon>Pseudomonadati</taxon>
        <taxon>Pseudomonadota</taxon>
        <taxon>Alphaproteobacteria</taxon>
        <taxon>Hyphomicrobiales</taxon>
        <taxon>Tepidamorphaceae</taxon>
        <taxon>Microbaculum</taxon>
    </lineage>
</organism>
<dbReference type="PROSITE" id="PS50893">
    <property type="entry name" value="ABC_TRANSPORTER_2"/>
    <property type="match status" value="1"/>
</dbReference>
<dbReference type="GO" id="GO:0015594">
    <property type="term" value="F:ABC-type putrescine transporter activity"/>
    <property type="evidence" value="ECO:0007669"/>
    <property type="project" value="InterPro"/>
</dbReference>
<dbReference type="SUPFAM" id="SSF52540">
    <property type="entry name" value="P-loop containing nucleoside triphosphate hydrolases"/>
    <property type="match status" value="1"/>
</dbReference>
<dbReference type="PROSITE" id="PS00211">
    <property type="entry name" value="ABC_TRANSPORTER_1"/>
    <property type="match status" value="1"/>
</dbReference>
<dbReference type="CDD" id="cd03300">
    <property type="entry name" value="ABC_PotA_N"/>
    <property type="match status" value="1"/>
</dbReference>
<dbReference type="Gene3D" id="3.40.50.300">
    <property type="entry name" value="P-loop containing nucleotide triphosphate hydrolases"/>
    <property type="match status" value="1"/>
</dbReference>
<dbReference type="Pfam" id="PF08402">
    <property type="entry name" value="TOBE_2"/>
    <property type="match status" value="1"/>
</dbReference>
<evidence type="ECO:0000256" key="7">
    <source>
        <dbReference type="ARBA" id="ARBA00023136"/>
    </source>
</evidence>
<keyword evidence="5 9" id="KW-0067">ATP-binding</keyword>
<name>A0AAW5QSA4_9HYPH</name>
<dbReference type="InterPro" id="IPR017879">
    <property type="entry name" value="PotA_ATP-bd"/>
</dbReference>
<gene>
    <name evidence="9" type="ORF">MUB46_03570</name>
</gene>
<evidence type="ECO:0000313" key="10">
    <source>
        <dbReference type="Proteomes" id="UP001320898"/>
    </source>
</evidence>
<keyword evidence="7" id="KW-0472">Membrane</keyword>
<dbReference type="PANTHER" id="PTHR42781">
    <property type="entry name" value="SPERMIDINE/PUTRESCINE IMPORT ATP-BINDING PROTEIN POTA"/>
    <property type="match status" value="1"/>
</dbReference>
<dbReference type="InterPro" id="IPR050093">
    <property type="entry name" value="ABC_SmlMolc_Importer"/>
</dbReference>
<dbReference type="SUPFAM" id="SSF50331">
    <property type="entry name" value="MOP-like"/>
    <property type="match status" value="1"/>
</dbReference>
<evidence type="ECO:0000256" key="5">
    <source>
        <dbReference type="ARBA" id="ARBA00022840"/>
    </source>
</evidence>
<protein>
    <submittedName>
        <fullName evidence="9">ABC transporter ATP-binding protein</fullName>
    </submittedName>
</protein>
<dbReference type="InterPro" id="IPR003439">
    <property type="entry name" value="ABC_transporter-like_ATP-bd"/>
</dbReference>
<dbReference type="GO" id="GO:0005524">
    <property type="term" value="F:ATP binding"/>
    <property type="evidence" value="ECO:0007669"/>
    <property type="project" value="UniProtKB-KW"/>
</dbReference>
<dbReference type="InterPro" id="IPR008995">
    <property type="entry name" value="Mo/tungstate-bd_C_term_dom"/>
</dbReference>
<comment type="caution">
    <text evidence="9">The sequence shown here is derived from an EMBL/GenBank/DDBJ whole genome shotgun (WGS) entry which is preliminary data.</text>
</comment>